<evidence type="ECO:0000256" key="10">
    <source>
        <dbReference type="ARBA" id="ARBA00023065"/>
    </source>
</evidence>
<dbReference type="Pfam" id="PF00036">
    <property type="entry name" value="EF-hand_1"/>
    <property type="match status" value="1"/>
</dbReference>
<dbReference type="PROSITE" id="PS00018">
    <property type="entry name" value="EF_HAND_1"/>
    <property type="match status" value="1"/>
</dbReference>
<evidence type="ECO:0000313" key="15">
    <source>
        <dbReference type="EMBL" id="KAK4746559.1"/>
    </source>
</evidence>
<evidence type="ECO:0000256" key="12">
    <source>
        <dbReference type="ARBA" id="ARBA00023136"/>
    </source>
</evidence>
<keyword evidence="4" id="KW-0109">Calcium transport</keyword>
<keyword evidence="6" id="KW-0677">Repeat</keyword>
<keyword evidence="3" id="KW-0813">Transport</keyword>
<organism evidence="15 16">
    <name type="scientific">Trapa incisa</name>
    <dbReference type="NCBI Taxonomy" id="236973"/>
    <lineage>
        <taxon>Eukaryota</taxon>
        <taxon>Viridiplantae</taxon>
        <taxon>Streptophyta</taxon>
        <taxon>Embryophyta</taxon>
        <taxon>Tracheophyta</taxon>
        <taxon>Spermatophyta</taxon>
        <taxon>Magnoliopsida</taxon>
        <taxon>eudicotyledons</taxon>
        <taxon>Gunneridae</taxon>
        <taxon>Pentapetalae</taxon>
        <taxon>rosids</taxon>
        <taxon>malvids</taxon>
        <taxon>Myrtales</taxon>
        <taxon>Lythraceae</taxon>
        <taxon>Trapa</taxon>
    </lineage>
</organism>
<keyword evidence="12" id="KW-0472">Membrane</keyword>
<evidence type="ECO:0000256" key="11">
    <source>
        <dbReference type="ARBA" id="ARBA00023128"/>
    </source>
</evidence>
<evidence type="ECO:0000256" key="6">
    <source>
        <dbReference type="ARBA" id="ARBA00022737"/>
    </source>
</evidence>
<dbReference type="Proteomes" id="UP001345219">
    <property type="component" value="Chromosome 20"/>
</dbReference>
<evidence type="ECO:0000256" key="1">
    <source>
        <dbReference type="ARBA" id="ARBA00004273"/>
    </source>
</evidence>
<accession>A0AAN7JJ74</accession>
<evidence type="ECO:0000256" key="7">
    <source>
        <dbReference type="ARBA" id="ARBA00022792"/>
    </source>
</evidence>
<dbReference type="InterPro" id="IPR002048">
    <property type="entry name" value="EF_hand_dom"/>
</dbReference>
<dbReference type="PROSITE" id="PS50222">
    <property type="entry name" value="EF_HAND_2"/>
    <property type="match status" value="1"/>
</dbReference>
<dbReference type="InterPro" id="IPR018247">
    <property type="entry name" value="EF_Hand_1_Ca_BS"/>
</dbReference>
<reference evidence="15 16" key="1">
    <citation type="journal article" date="2023" name="Hortic Res">
        <title>Pangenome of water caltrop reveals structural variations and asymmetric subgenome divergence after allopolyploidization.</title>
        <authorList>
            <person name="Zhang X."/>
            <person name="Chen Y."/>
            <person name="Wang L."/>
            <person name="Yuan Y."/>
            <person name="Fang M."/>
            <person name="Shi L."/>
            <person name="Lu R."/>
            <person name="Comes H.P."/>
            <person name="Ma Y."/>
            <person name="Chen Y."/>
            <person name="Huang G."/>
            <person name="Zhou Y."/>
            <person name="Zheng Z."/>
            <person name="Qiu Y."/>
        </authorList>
    </citation>
    <scope>NUCLEOTIDE SEQUENCE [LARGE SCALE GENOMIC DNA]</scope>
    <source>
        <tissue evidence="15">Roots</tissue>
    </source>
</reference>
<comment type="subcellular location">
    <subcellularLocation>
        <location evidence="1">Mitochondrion inner membrane</location>
    </subcellularLocation>
    <subcellularLocation>
        <location evidence="2">Mitochondrion intermembrane space</location>
    </subcellularLocation>
</comment>
<proteinExistence type="inferred from homology"/>
<dbReference type="Gene3D" id="1.10.238.10">
    <property type="entry name" value="EF-hand"/>
    <property type="match status" value="2"/>
</dbReference>
<evidence type="ECO:0000256" key="4">
    <source>
        <dbReference type="ARBA" id="ARBA00022568"/>
    </source>
</evidence>
<comment type="similarity">
    <text evidence="13">Belongs to the MICU1 family. MICU1 subfamily.</text>
</comment>
<dbReference type="GO" id="GO:0036444">
    <property type="term" value="P:calcium import into the mitochondrion"/>
    <property type="evidence" value="ECO:0007669"/>
    <property type="project" value="TreeGrafter"/>
</dbReference>
<evidence type="ECO:0000256" key="3">
    <source>
        <dbReference type="ARBA" id="ARBA00022448"/>
    </source>
</evidence>
<dbReference type="EMBL" id="JAXIOK010000020">
    <property type="protein sequence ID" value="KAK4746559.1"/>
    <property type="molecule type" value="Genomic_DNA"/>
</dbReference>
<dbReference type="GO" id="GO:0005509">
    <property type="term" value="F:calcium ion binding"/>
    <property type="evidence" value="ECO:0007669"/>
    <property type="project" value="InterPro"/>
</dbReference>
<evidence type="ECO:0000256" key="5">
    <source>
        <dbReference type="ARBA" id="ARBA00022723"/>
    </source>
</evidence>
<sequence length="498" mass="56940">MFRRCFRFLDLLISGNGNTPTRMKKWRSNYNHHQEGDSRLASCGAMIVGSSMGLLCYWSLTPHQSNSAFSFAVCDGESHTSGDHLLPETHNEKKQRFLFGDAYRRRVFFNYEKRIRMQSSPEKVFEYFASIERPSGEVLMTPADLMRAIVPVFPPSESSWVREGSLKGERGVPAGKLYCQPSEFFMLFDTNGDGLISFPEYLFFVTILSIPETSFSIAFKMFDIDNSGEIDSDEFKKVMNLMRSPKRSYGNSHHNHRGSKGKRKLMELKAADQSNENSGLLEYFFGKDGNKKLQHDIFVQFLRDLHEEILRLEFAHYDFRSRGTISAKDFALSLVASADMSHTNKLLDKVEEMDNEPSLKELRITFKEFKDFSDLRKELQSFSLALFSYGKVNGLLTKKDFQRAASQVCGIKLTDKVVDIIFHVFKTDTDTTLDTSINNTDHRESKHQLSSKEFVRVIQRRETTMQEVAVQHREPGFGGLASCLSSCASRCKSSKPLL</sequence>
<dbReference type="CDD" id="cd00051">
    <property type="entry name" value="EFh"/>
    <property type="match status" value="1"/>
</dbReference>
<evidence type="ECO:0000256" key="9">
    <source>
        <dbReference type="ARBA" id="ARBA00022946"/>
    </source>
</evidence>
<evidence type="ECO:0000313" key="16">
    <source>
        <dbReference type="Proteomes" id="UP001345219"/>
    </source>
</evidence>
<name>A0AAN7JJ74_9MYRT</name>
<dbReference type="InterPro" id="IPR039800">
    <property type="entry name" value="MICU1/2/3"/>
</dbReference>
<dbReference type="GO" id="GO:1990246">
    <property type="term" value="C:uniplex complex"/>
    <property type="evidence" value="ECO:0007669"/>
    <property type="project" value="TreeGrafter"/>
</dbReference>
<dbReference type="CDD" id="cd15900">
    <property type="entry name" value="EFh_MICU"/>
    <property type="match status" value="1"/>
</dbReference>
<keyword evidence="7" id="KW-0999">Mitochondrion inner membrane</keyword>
<dbReference type="AlphaFoldDB" id="A0AAN7JJ74"/>
<dbReference type="PANTHER" id="PTHR12294:SF1">
    <property type="entry name" value="CALCIUM UPTAKE PROTEIN 1, MITOCHONDRIAL"/>
    <property type="match status" value="1"/>
</dbReference>
<keyword evidence="8" id="KW-0106">Calcium</keyword>
<keyword evidence="5" id="KW-0479">Metal-binding</keyword>
<dbReference type="GO" id="GO:0005758">
    <property type="term" value="C:mitochondrial intermembrane space"/>
    <property type="evidence" value="ECO:0007669"/>
    <property type="project" value="UniProtKB-SubCell"/>
</dbReference>
<gene>
    <name evidence="15" type="ORF">SAY87_025596</name>
</gene>
<dbReference type="SMART" id="SM00054">
    <property type="entry name" value="EFh"/>
    <property type="match status" value="2"/>
</dbReference>
<evidence type="ECO:0000259" key="14">
    <source>
        <dbReference type="PROSITE" id="PS50222"/>
    </source>
</evidence>
<keyword evidence="10" id="KW-0406">Ion transport</keyword>
<evidence type="ECO:0000256" key="8">
    <source>
        <dbReference type="ARBA" id="ARBA00022837"/>
    </source>
</evidence>
<keyword evidence="16" id="KW-1185">Reference proteome</keyword>
<dbReference type="GO" id="GO:0051560">
    <property type="term" value="P:mitochondrial calcium ion homeostasis"/>
    <property type="evidence" value="ECO:0007669"/>
    <property type="project" value="TreeGrafter"/>
</dbReference>
<comment type="caution">
    <text evidence="15">The sequence shown here is derived from an EMBL/GenBank/DDBJ whole genome shotgun (WGS) entry which is preliminary data.</text>
</comment>
<dbReference type="Pfam" id="PF13202">
    <property type="entry name" value="EF-hand_5"/>
    <property type="match status" value="1"/>
</dbReference>
<protein>
    <recommendedName>
        <fullName evidence="14">EF-hand domain-containing protein</fullName>
    </recommendedName>
</protein>
<keyword evidence="11" id="KW-0496">Mitochondrion</keyword>
<feature type="domain" description="EF-hand" evidence="14">
    <location>
        <begin position="210"/>
        <end position="245"/>
    </location>
</feature>
<evidence type="ECO:0000256" key="13">
    <source>
        <dbReference type="ARBA" id="ARBA00038333"/>
    </source>
</evidence>
<evidence type="ECO:0000256" key="2">
    <source>
        <dbReference type="ARBA" id="ARBA00004569"/>
    </source>
</evidence>
<dbReference type="InterPro" id="IPR011992">
    <property type="entry name" value="EF-hand-dom_pair"/>
</dbReference>
<keyword evidence="9" id="KW-0809">Transit peptide</keyword>
<dbReference type="SUPFAM" id="SSF47473">
    <property type="entry name" value="EF-hand"/>
    <property type="match status" value="2"/>
</dbReference>
<dbReference type="PANTHER" id="PTHR12294">
    <property type="entry name" value="EF HAND DOMAIN FAMILY A1,A2-RELATED"/>
    <property type="match status" value="1"/>
</dbReference>